<reference evidence="1 2" key="1">
    <citation type="submission" date="2015-07" db="EMBL/GenBank/DDBJ databases">
        <title>The genome of Melipona quadrifasciata.</title>
        <authorList>
            <person name="Pan H."/>
            <person name="Kapheim K."/>
        </authorList>
    </citation>
    <scope>NUCLEOTIDE SEQUENCE [LARGE SCALE GENOMIC DNA]</scope>
    <source>
        <strain evidence="1">0111107301</strain>
        <tissue evidence="1">Whole body</tissue>
    </source>
</reference>
<evidence type="ECO:0000313" key="1">
    <source>
        <dbReference type="EMBL" id="KOX67260.1"/>
    </source>
</evidence>
<protein>
    <submittedName>
        <fullName evidence="1">Uncharacterized protein</fullName>
    </submittedName>
</protein>
<dbReference type="Proteomes" id="UP000053105">
    <property type="component" value="Unassembled WGS sequence"/>
</dbReference>
<organism evidence="1 2">
    <name type="scientific">Melipona quadrifasciata</name>
    <dbReference type="NCBI Taxonomy" id="166423"/>
    <lineage>
        <taxon>Eukaryota</taxon>
        <taxon>Metazoa</taxon>
        <taxon>Ecdysozoa</taxon>
        <taxon>Arthropoda</taxon>
        <taxon>Hexapoda</taxon>
        <taxon>Insecta</taxon>
        <taxon>Pterygota</taxon>
        <taxon>Neoptera</taxon>
        <taxon>Endopterygota</taxon>
        <taxon>Hymenoptera</taxon>
        <taxon>Apocrita</taxon>
        <taxon>Aculeata</taxon>
        <taxon>Apoidea</taxon>
        <taxon>Anthophila</taxon>
        <taxon>Apidae</taxon>
        <taxon>Melipona</taxon>
    </lineage>
</organism>
<keyword evidence="2" id="KW-1185">Reference proteome</keyword>
<name>A0A0M8ZME1_9HYME</name>
<dbReference type="OrthoDB" id="6500128at2759"/>
<gene>
    <name evidence="1" type="ORF">WN51_00036</name>
</gene>
<sequence length="81" mass="9718">MLSMILSYSPQIKIERKKKKIFESAKKFEINYIFEISTIITHQRFVPKIFISKCFVVLTQLPDDNYEINWLHDVLTVTKCY</sequence>
<dbReference type="AlphaFoldDB" id="A0A0M8ZME1"/>
<accession>A0A0M8ZME1</accession>
<evidence type="ECO:0000313" key="2">
    <source>
        <dbReference type="Proteomes" id="UP000053105"/>
    </source>
</evidence>
<proteinExistence type="predicted"/>
<dbReference type="EMBL" id="KQ438213">
    <property type="protein sequence ID" value="KOX67260.1"/>
    <property type="molecule type" value="Genomic_DNA"/>
</dbReference>